<feature type="domain" description="Rhodanese" evidence="3">
    <location>
        <begin position="168"/>
        <end position="280"/>
    </location>
</feature>
<dbReference type="InterPro" id="IPR036873">
    <property type="entry name" value="Rhodanese-like_dom_sf"/>
</dbReference>
<dbReference type="AlphaFoldDB" id="L0A4C9"/>
<dbReference type="CDD" id="cd01448">
    <property type="entry name" value="TST_Repeat_1"/>
    <property type="match status" value="1"/>
</dbReference>
<dbReference type="EMBL" id="CP003382">
    <property type="protein sequence ID" value="AFZ67885.1"/>
    <property type="molecule type" value="Genomic_DNA"/>
</dbReference>
<dbReference type="KEGG" id="dpd:Deipe_2410"/>
<dbReference type="PATRIC" id="fig|937777.3.peg.2414"/>
<accession>L0A4C9</accession>
<proteinExistence type="predicted"/>
<dbReference type="CDD" id="cd01449">
    <property type="entry name" value="TST_Repeat_2"/>
    <property type="match status" value="1"/>
</dbReference>
<dbReference type="HOGENOM" id="CLU_031618_0_0_0"/>
<dbReference type="eggNOG" id="COG2897">
    <property type="taxonomic scope" value="Bacteria"/>
</dbReference>
<protein>
    <submittedName>
        <fullName evidence="4">Rhodanese-related sulfurtransferase</fullName>
    </submittedName>
</protein>
<keyword evidence="2" id="KW-0677">Repeat</keyword>
<evidence type="ECO:0000313" key="5">
    <source>
        <dbReference type="Proteomes" id="UP000010467"/>
    </source>
</evidence>
<keyword evidence="5" id="KW-1185">Reference proteome</keyword>
<dbReference type="SUPFAM" id="SSF52821">
    <property type="entry name" value="Rhodanese/Cell cycle control phosphatase"/>
    <property type="match status" value="2"/>
</dbReference>
<dbReference type="Gene3D" id="3.40.250.10">
    <property type="entry name" value="Rhodanese-like domain"/>
    <property type="match status" value="2"/>
</dbReference>
<dbReference type="STRING" id="937777.Deipe_2410"/>
<dbReference type="SMART" id="SM00450">
    <property type="entry name" value="RHOD"/>
    <property type="match status" value="2"/>
</dbReference>
<evidence type="ECO:0000259" key="3">
    <source>
        <dbReference type="PROSITE" id="PS50206"/>
    </source>
</evidence>
<dbReference type="PANTHER" id="PTHR11364">
    <property type="entry name" value="THIOSULFATE SULFERTANSFERASE"/>
    <property type="match status" value="1"/>
</dbReference>
<evidence type="ECO:0000256" key="1">
    <source>
        <dbReference type="ARBA" id="ARBA00022679"/>
    </source>
</evidence>
<keyword evidence="1 4" id="KW-0808">Transferase</keyword>
<dbReference type="RefSeq" id="WP_015236187.1">
    <property type="nucleotide sequence ID" value="NC_019793.1"/>
</dbReference>
<dbReference type="InterPro" id="IPR001763">
    <property type="entry name" value="Rhodanese-like_dom"/>
</dbReference>
<dbReference type="InterPro" id="IPR001307">
    <property type="entry name" value="Thiosulphate_STrfase_CS"/>
</dbReference>
<dbReference type="PROSITE" id="PS50206">
    <property type="entry name" value="RHODANESE_3"/>
    <property type="match status" value="2"/>
</dbReference>
<feature type="domain" description="Rhodanese" evidence="3">
    <location>
        <begin position="17"/>
        <end position="140"/>
    </location>
</feature>
<dbReference type="InterPro" id="IPR045078">
    <property type="entry name" value="TST/MPST-like"/>
</dbReference>
<dbReference type="OrthoDB" id="9770030at2"/>
<gene>
    <name evidence="4" type="ordered locus">Deipe_2410</name>
</gene>
<dbReference type="Proteomes" id="UP000010467">
    <property type="component" value="Chromosome"/>
</dbReference>
<dbReference type="Pfam" id="PF00581">
    <property type="entry name" value="Rhodanese"/>
    <property type="match status" value="2"/>
</dbReference>
<dbReference type="PROSITE" id="PS00380">
    <property type="entry name" value="RHODANESE_1"/>
    <property type="match status" value="1"/>
</dbReference>
<evidence type="ECO:0000313" key="4">
    <source>
        <dbReference type="EMBL" id="AFZ67885.1"/>
    </source>
</evidence>
<organism evidence="4 5">
    <name type="scientific">Deinococcus peraridilitoris (strain DSM 19664 / LMG 22246 / CIP 109416 / KR-200)</name>
    <dbReference type="NCBI Taxonomy" id="937777"/>
    <lineage>
        <taxon>Bacteria</taxon>
        <taxon>Thermotogati</taxon>
        <taxon>Deinococcota</taxon>
        <taxon>Deinococci</taxon>
        <taxon>Deinococcales</taxon>
        <taxon>Deinococcaceae</taxon>
        <taxon>Deinococcus</taxon>
    </lineage>
</organism>
<dbReference type="PANTHER" id="PTHR11364:SF27">
    <property type="entry name" value="SULFURTRANSFERASE"/>
    <property type="match status" value="1"/>
</dbReference>
<dbReference type="GO" id="GO:0004792">
    <property type="term" value="F:thiosulfate-cyanide sulfurtransferase activity"/>
    <property type="evidence" value="ECO:0007669"/>
    <property type="project" value="InterPro"/>
</dbReference>
<name>L0A4C9_DEIPD</name>
<reference evidence="5" key="1">
    <citation type="submission" date="2012-03" db="EMBL/GenBank/DDBJ databases">
        <title>Complete sequence of chromosome of Deinococcus peraridilitoris DSM 19664.</title>
        <authorList>
            <person name="Lucas S."/>
            <person name="Copeland A."/>
            <person name="Lapidus A."/>
            <person name="Glavina del Rio T."/>
            <person name="Dalin E."/>
            <person name="Tice H."/>
            <person name="Bruce D."/>
            <person name="Goodwin L."/>
            <person name="Pitluck S."/>
            <person name="Peters L."/>
            <person name="Mikhailova N."/>
            <person name="Lu M."/>
            <person name="Kyrpides N."/>
            <person name="Mavromatis K."/>
            <person name="Ivanova N."/>
            <person name="Brettin T."/>
            <person name="Detter J.C."/>
            <person name="Han C."/>
            <person name="Larimer F."/>
            <person name="Land M."/>
            <person name="Hauser L."/>
            <person name="Markowitz V."/>
            <person name="Cheng J.-F."/>
            <person name="Hugenholtz P."/>
            <person name="Woyke T."/>
            <person name="Wu D."/>
            <person name="Pukall R."/>
            <person name="Steenblock K."/>
            <person name="Brambilla E."/>
            <person name="Klenk H.-P."/>
            <person name="Eisen J.A."/>
        </authorList>
    </citation>
    <scope>NUCLEOTIDE SEQUENCE [LARGE SCALE GENOMIC DNA]</scope>
    <source>
        <strain evidence="5">DSM 19664 / LMG 22246 / CIP 109416 / KR-200</strain>
    </source>
</reference>
<evidence type="ECO:0000256" key="2">
    <source>
        <dbReference type="ARBA" id="ARBA00022737"/>
    </source>
</evidence>
<sequence>MAQGPLVSADWLIEHARSDKVRVVDCRFSLSDPEAGRRAYRAGHIPGALYLDLEQALSAPKRPDGAGGRHPLPDPEALAVCLGQAGIGGEHLVVAYDEPPGGGMYAARLWWLLRWMGHDAVAVLDGGLSAWIEAGGGLDVSVVRHPPASFTPRVRPELVTDASGVMTRAENVTLIDSRAAARYAGETEPLDKKAGHIPGAVNIDWSASLDEHGYFRTPQEQRARFGPLLEQQAIVYCGSGVSATVNLLALELAGKPPGTHTRLYAGSWSDWVSDDARPIATGHR</sequence>